<keyword evidence="3" id="KW-1185">Reference proteome</keyword>
<accession>A0A1V3IJ35</accession>
<name>A0A1V3IJ35_9PAST</name>
<dbReference type="EMBL" id="MLHJ01000090">
    <property type="protein sequence ID" value="OOF41299.1"/>
    <property type="molecule type" value="Genomic_DNA"/>
</dbReference>
<dbReference type="Proteomes" id="UP000189433">
    <property type="component" value="Unassembled WGS sequence"/>
</dbReference>
<evidence type="ECO:0000256" key="1">
    <source>
        <dbReference type="SAM" id="SignalP"/>
    </source>
</evidence>
<feature type="chain" id="PRO_5012302139" evidence="1">
    <location>
        <begin position="22"/>
        <end position="99"/>
    </location>
</feature>
<proteinExistence type="predicted"/>
<dbReference type="STRING" id="1908260.BKK50_08820"/>
<gene>
    <name evidence="2" type="ORF">BKK50_08820</name>
</gene>
<dbReference type="Pfam" id="PF06291">
    <property type="entry name" value="Lambda_Bor"/>
    <property type="match status" value="1"/>
</dbReference>
<dbReference type="InterPro" id="IPR010438">
    <property type="entry name" value="Lambda_Bor"/>
</dbReference>
<keyword evidence="1" id="KW-0732">Signal</keyword>
<protein>
    <submittedName>
        <fullName evidence="2">Lipoprotein bor</fullName>
    </submittedName>
</protein>
<evidence type="ECO:0000313" key="3">
    <source>
        <dbReference type="Proteomes" id="UP000189433"/>
    </source>
</evidence>
<comment type="caution">
    <text evidence="2">The sequence shown here is derived from an EMBL/GenBank/DDBJ whole genome shotgun (WGS) entry which is preliminary data.</text>
</comment>
<organism evidence="2 3">
    <name type="scientific">Rodentibacter rarus</name>
    <dbReference type="NCBI Taxonomy" id="1908260"/>
    <lineage>
        <taxon>Bacteria</taxon>
        <taxon>Pseudomonadati</taxon>
        <taxon>Pseudomonadota</taxon>
        <taxon>Gammaproteobacteria</taxon>
        <taxon>Pasteurellales</taxon>
        <taxon>Pasteurellaceae</taxon>
        <taxon>Rodentibacter</taxon>
    </lineage>
</organism>
<sequence length="99" mass="10933">MKKLSLATTVAILLASLVGCSTQTYIVSEQSAQEKASFDKMQHFFVAGIGQQVEKETNEVCANGSTAKVQTQQTFLNGLLNMISYGIYSPRDMRIYCKK</sequence>
<evidence type="ECO:0000313" key="2">
    <source>
        <dbReference type="EMBL" id="OOF41299.1"/>
    </source>
</evidence>
<dbReference type="AlphaFoldDB" id="A0A1V3IJ35"/>
<keyword evidence="2" id="KW-0449">Lipoprotein</keyword>
<dbReference type="PROSITE" id="PS51257">
    <property type="entry name" value="PROKAR_LIPOPROTEIN"/>
    <property type="match status" value="1"/>
</dbReference>
<reference evidence="2 3" key="1">
    <citation type="submission" date="2016-10" db="EMBL/GenBank/DDBJ databases">
        <title>Rodentibacter gen. nov. and new species.</title>
        <authorList>
            <person name="Christensen H."/>
        </authorList>
    </citation>
    <scope>NUCLEOTIDE SEQUENCE [LARGE SCALE GENOMIC DNA]</scope>
    <source>
        <strain evidence="2 3">CCUG17206</strain>
    </source>
</reference>
<dbReference type="RefSeq" id="WP_077417375.1">
    <property type="nucleotide sequence ID" value="NZ_MLHI01000043.1"/>
</dbReference>
<dbReference type="OrthoDB" id="332829at2"/>
<feature type="signal peptide" evidence="1">
    <location>
        <begin position="1"/>
        <end position="21"/>
    </location>
</feature>